<reference evidence="1" key="1">
    <citation type="submission" date="2019-08" db="EMBL/GenBank/DDBJ databases">
        <authorList>
            <person name="Kucharzyk K."/>
            <person name="Murdoch R.W."/>
            <person name="Higgins S."/>
            <person name="Loffler F."/>
        </authorList>
    </citation>
    <scope>NUCLEOTIDE SEQUENCE</scope>
</reference>
<sequence length="85" mass="9832">MSLYILLEVMAKRGISYRQSVTDKNFATISEVVDGRSVPVLQVNLVDGSFLELPHYPNLETKEKIKLADAQAEYHRRFKAWYKKS</sequence>
<proteinExistence type="predicted"/>
<gene>
    <name evidence="1" type="ORF">SDC9_134983</name>
</gene>
<dbReference type="AlphaFoldDB" id="A0A645DGD7"/>
<comment type="caution">
    <text evidence="1">The sequence shown here is derived from an EMBL/GenBank/DDBJ whole genome shotgun (WGS) entry which is preliminary data.</text>
</comment>
<name>A0A645DGD7_9ZZZZ</name>
<evidence type="ECO:0000313" key="1">
    <source>
        <dbReference type="EMBL" id="MPM87883.1"/>
    </source>
</evidence>
<dbReference type="EMBL" id="VSSQ01035608">
    <property type="protein sequence ID" value="MPM87883.1"/>
    <property type="molecule type" value="Genomic_DNA"/>
</dbReference>
<protein>
    <submittedName>
        <fullName evidence="1">Uncharacterized protein</fullName>
    </submittedName>
</protein>
<organism evidence="1">
    <name type="scientific">bioreactor metagenome</name>
    <dbReference type="NCBI Taxonomy" id="1076179"/>
    <lineage>
        <taxon>unclassified sequences</taxon>
        <taxon>metagenomes</taxon>
        <taxon>ecological metagenomes</taxon>
    </lineage>
</organism>
<accession>A0A645DGD7</accession>